<evidence type="ECO:0000256" key="2">
    <source>
        <dbReference type="ARBA" id="ARBA00023002"/>
    </source>
</evidence>
<proteinExistence type="inferred from homology"/>
<evidence type="ECO:0000313" key="4">
    <source>
        <dbReference type="Proteomes" id="UP001500751"/>
    </source>
</evidence>
<keyword evidence="4" id="KW-1185">Reference proteome</keyword>
<organism evidence="3 4">
    <name type="scientific">Catenulispora yoronensis</name>
    <dbReference type="NCBI Taxonomy" id="450799"/>
    <lineage>
        <taxon>Bacteria</taxon>
        <taxon>Bacillati</taxon>
        <taxon>Actinomycetota</taxon>
        <taxon>Actinomycetes</taxon>
        <taxon>Catenulisporales</taxon>
        <taxon>Catenulisporaceae</taxon>
        <taxon>Catenulispora</taxon>
    </lineage>
</organism>
<sequence length="314" mass="33038">MQLTKVKMRGTPMGKTVMVTGANGGIGKDVARQLALRPQTARIYLACRNLDRATAAKAELEAATGRHIFDIVVMDVADLGSVRAGLAAIDGSVDALVMNAGVIGPRSMALTADGVSTVFATNVLGHAVLLEGLLAEGRLGEVAVLAGSEAARGLPKLRMERPSFVSTSADELATVIDGSYFTGRKADFNLAFGQAKYIGALWMAYLARHHPDRRFITVSPGATTGTQAANDIALPLRIAAKYVMPALGISHKLEVGAKRLVDGVTDPTLSSGVFYASAANKLKGPLVDQADIFPDLANTSFQDNANEAIRRFTT</sequence>
<evidence type="ECO:0000313" key="3">
    <source>
        <dbReference type="EMBL" id="GAA2067024.1"/>
    </source>
</evidence>
<gene>
    <name evidence="3" type="ORF">GCM10009839_93590</name>
</gene>
<evidence type="ECO:0000256" key="1">
    <source>
        <dbReference type="ARBA" id="ARBA00006484"/>
    </source>
</evidence>
<name>A0ABP5H9N1_9ACTN</name>
<dbReference type="InterPro" id="IPR002347">
    <property type="entry name" value="SDR_fam"/>
</dbReference>
<accession>A0ABP5H9N1</accession>
<comment type="similarity">
    <text evidence="1">Belongs to the short-chain dehydrogenases/reductases (SDR) family.</text>
</comment>
<dbReference type="SUPFAM" id="SSF51735">
    <property type="entry name" value="NAD(P)-binding Rossmann-fold domains"/>
    <property type="match status" value="1"/>
</dbReference>
<comment type="caution">
    <text evidence="3">The sequence shown here is derived from an EMBL/GenBank/DDBJ whole genome shotgun (WGS) entry which is preliminary data.</text>
</comment>
<dbReference type="PANTHER" id="PTHR24320:SF152">
    <property type="entry name" value="SHORT-CHAIN DEHYDROGENASE_REDUCTASE FAMILY PROTEIN"/>
    <property type="match status" value="1"/>
</dbReference>
<dbReference type="Proteomes" id="UP001500751">
    <property type="component" value="Unassembled WGS sequence"/>
</dbReference>
<dbReference type="Pfam" id="PF00106">
    <property type="entry name" value="adh_short"/>
    <property type="match status" value="1"/>
</dbReference>
<keyword evidence="2" id="KW-0560">Oxidoreductase</keyword>
<dbReference type="EMBL" id="BAAAQN010000117">
    <property type="protein sequence ID" value="GAA2067024.1"/>
    <property type="molecule type" value="Genomic_DNA"/>
</dbReference>
<dbReference type="PRINTS" id="PR00081">
    <property type="entry name" value="GDHRDH"/>
</dbReference>
<protein>
    <recommendedName>
        <fullName evidence="5">SDR family NAD(P)-dependent oxidoreductase</fullName>
    </recommendedName>
</protein>
<dbReference type="Gene3D" id="3.40.50.720">
    <property type="entry name" value="NAD(P)-binding Rossmann-like Domain"/>
    <property type="match status" value="1"/>
</dbReference>
<dbReference type="InterPro" id="IPR036291">
    <property type="entry name" value="NAD(P)-bd_dom_sf"/>
</dbReference>
<evidence type="ECO:0008006" key="5">
    <source>
        <dbReference type="Google" id="ProtNLM"/>
    </source>
</evidence>
<dbReference type="PANTHER" id="PTHR24320">
    <property type="entry name" value="RETINOL DEHYDROGENASE"/>
    <property type="match status" value="1"/>
</dbReference>
<reference evidence="4" key="1">
    <citation type="journal article" date="2019" name="Int. J. Syst. Evol. Microbiol.">
        <title>The Global Catalogue of Microorganisms (GCM) 10K type strain sequencing project: providing services to taxonomists for standard genome sequencing and annotation.</title>
        <authorList>
            <consortium name="The Broad Institute Genomics Platform"/>
            <consortium name="The Broad Institute Genome Sequencing Center for Infectious Disease"/>
            <person name="Wu L."/>
            <person name="Ma J."/>
        </authorList>
    </citation>
    <scope>NUCLEOTIDE SEQUENCE [LARGE SCALE GENOMIC DNA]</scope>
    <source>
        <strain evidence="4">JCM 16014</strain>
    </source>
</reference>